<evidence type="ECO:0000313" key="2">
    <source>
        <dbReference type="EMBL" id="SDG34161.1"/>
    </source>
</evidence>
<reference evidence="2 3" key="1">
    <citation type="submission" date="2016-10" db="EMBL/GenBank/DDBJ databases">
        <authorList>
            <person name="Varghese N."/>
            <person name="Submissions S."/>
        </authorList>
    </citation>
    <scope>NUCLEOTIDE SEQUENCE [LARGE SCALE GENOMIC DNA]</scope>
    <source>
        <strain evidence="2 3">DSM 18839</strain>
    </source>
</reference>
<dbReference type="RefSeq" id="WP_028794406.1">
    <property type="nucleotide sequence ID" value="NZ_FNBW01000015.1"/>
</dbReference>
<name>A0A8G2BL41_9PROT</name>
<dbReference type="AlphaFoldDB" id="A0A8G2BL41"/>
<organism evidence="2 3">
    <name type="scientific">Thalassobaculum litoreum DSM 18839</name>
    <dbReference type="NCBI Taxonomy" id="1123362"/>
    <lineage>
        <taxon>Bacteria</taxon>
        <taxon>Pseudomonadati</taxon>
        <taxon>Pseudomonadota</taxon>
        <taxon>Alphaproteobacteria</taxon>
        <taxon>Rhodospirillales</taxon>
        <taxon>Thalassobaculaceae</taxon>
        <taxon>Thalassobaculum</taxon>
    </lineage>
</organism>
<evidence type="ECO:0000313" key="3">
    <source>
        <dbReference type="Proteomes" id="UP000198615"/>
    </source>
</evidence>
<dbReference type="EMBL" id="FNBW01000015">
    <property type="protein sequence ID" value="SDG34161.1"/>
    <property type="molecule type" value="Genomic_DNA"/>
</dbReference>
<protein>
    <submittedName>
        <fullName evidence="2">Uncharacterized protein</fullName>
    </submittedName>
</protein>
<evidence type="ECO:0000256" key="1">
    <source>
        <dbReference type="SAM" id="MobiDB-lite"/>
    </source>
</evidence>
<accession>A0A8G2BL41</accession>
<feature type="region of interest" description="Disordered" evidence="1">
    <location>
        <begin position="1"/>
        <end position="33"/>
    </location>
</feature>
<gene>
    <name evidence="2" type="ORF">SAMN05660686_04077</name>
</gene>
<comment type="caution">
    <text evidence="2">The sequence shown here is derived from an EMBL/GenBank/DDBJ whole genome shotgun (WGS) entry which is preliminary data.</text>
</comment>
<proteinExistence type="predicted"/>
<dbReference type="Proteomes" id="UP000198615">
    <property type="component" value="Unassembled WGS sequence"/>
</dbReference>
<sequence length="84" mass="8523">MSSADIDLENLFNEGTDDASALTPAPAPMPMPSRELRTVGGLMISAMSGLSALAPSALAPSALPASSLAQRAVMPAVENKSTPR</sequence>
<keyword evidence="3" id="KW-1185">Reference proteome</keyword>